<organism evidence="1 2">
    <name type="scientific">Populus alba x Populus x berolinensis</name>
    <dbReference type="NCBI Taxonomy" id="444605"/>
    <lineage>
        <taxon>Eukaryota</taxon>
        <taxon>Viridiplantae</taxon>
        <taxon>Streptophyta</taxon>
        <taxon>Embryophyta</taxon>
        <taxon>Tracheophyta</taxon>
        <taxon>Spermatophyta</taxon>
        <taxon>Magnoliopsida</taxon>
        <taxon>eudicotyledons</taxon>
        <taxon>Gunneridae</taxon>
        <taxon>Pentapetalae</taxon>
        <taxon>rosids</taxon>
        <taxon>fabids</taxon>
        <taxon>Malpighiales</taxon>
        <taxon>Salicaceae</taxon>
        <taxon>Saliceae</taxon>
        <taxon>Populus</taxon>
    </lineage>
</organism>
<sequence>MLDIVCKAGKSMDGVMRKYEETIVGRMALSTAEKNAVSIVHKYLEPFYKTTNNICTNKLLTIGLVLLHGSHL</sequence>
<evidence type="ECO:0000313" key="2">
    <source>
        <dbReference type="Proteomes" id="UP001164929"/>
    </source>
</evidence>
<comment type="caution">
    <text evidence="1">The sequence shown here is derived from an EMBL/GenBank/DDBJ whole genome shotgun (WGS) entry which is preliminary data.</text>
</comment>
<proteinExistence type="predicted"/>
<evidence type="ECO:0000313" key="1">
    <source>
        <dbReference type="EMBL" id="KAJ6978357.1"/>
    </source>
</evidence>
<dbReference type="Proteomes" id="UP001164929">
    <property type="component" value="Chromosome 12"/>
</dbReference>
<dbReference type="EMBL" id="JAQIZT010000012">
    <property type="protein sequence ID" value="KAJ6978357.1"/>
    <property type="molecule type" value="Genomic_DNA"/>
</dbReference>
<gene>
    <name evidence="1" type="ORF">NC653_030053</name>
</gene>
<protein>
    <submittedName>
        <fullName evidence="1">Uncharacterized protein</fullName>
    </submittedName>
</protein>
<reference evidence="1" key="1">
    <citation type="journal article" date="2023" name="Mol. Ecol. Resour.">
        <title>Chromosome-level genome assembly of a triploid poplar Populus alba 'Berolinensis'.</title>
        <authorList>
            <person name="Chen S."/>
            <person name="Yu Y."/>
            <person name="Wang X."/>
            <person name="Wang S."/>
            <person name="Zhang T."/>
            <person name="Zhou Y."/>
            <person name="He R."/>
            <person name="Meng N."/>
            <person name="Wang Y."/>
            <person name="Liu W."/>
            <person name="Liu Z."/>
            <person name="Liu J."/>
            <person name="Guo Q."/>
            <person name="Huang H."/>
            <person name="Sederoff R.R."/>
            <person name="Wang G."/>
            <person name="Qu G."/>
            <person name="Chen S."/>
        </authorList>
    </citation>
    <scope>NUCLEOTIDE SEQUENCE</scope>
    <source>
        <strain evidence="1">SC-2020</strain>
    </source>
</reference>
<dbReference type="AlphaFoldDB" id="A0AAD6M449"/>
<name>A0AAD6M449_9ROSI</name>
<keyword evidence="2" id="KW-1185">Reference proteome</keyword>
<accession>A0AAD6M449</accession>